<dbReference type="AlphaFoldDB" id="A0A1Q3EIK1"/>
<sequence>MNALMTGTDKLKLQNQVQDIPHIHPHQQLDMTESLIACSPSLLIYLYTQTDVFQCFSSAIHTQTTQP</sequence>
<organism evidence="1 2">
    <name type="scientific">Lentinula edodes</name>
    <name type="common">Shiitake mushroom</name>
    <name type="synonym">Lentinus edodes</name>
    <dbReference type="NCBI Taxonomy" id="5353"/>
    <lineage>
        <taxon>Eukaryota</taxon>
        <taxon>Fungi</taxon>
        <taxon>Dikarya</taxon>
        <taxon>Basidiomycota</taxon>
        <taxon>Agaricomycotina</taxon>
        <taxon>Agaricomycetes</taxon>
        <taxon>Agaricomycetidae</taxon>
        <taxon>Agaricales</taxon>
        <taxon>Marasmiineae</taxon>
        <taxon>Omphalotaceae</taxon>
        <taxon>Lentinula</taxon>
    </lineage>
</organism>
<proteinExistence type="predicted"/>
<evidence type="ECO:0000313" key="1">
    <source>
        <dbReference type="EMBL" id="GAW07022.1"/>
    </source>
</evidence>
<comment type="caution">
    <text evidence="1">The sequence shown here is derived from an EMBL/GenBank/DDBJ whole genome shotgun (WGS) entry which is preliminary data.</text>
</comment>
<accession>A0A1Q3EIK1</accession>
<evidence type="ECO:0000313" key="2">
    <source>
        <dbReference type="Proteomes" id="UP000188533"/>
    </source>
</evidence>
<dbReference type="Proteomes" id="UP000188533">
    <property type="component" value="Unassembled WGS sequence"/>
</dbReference>
<gene>
    <name evidence="1" type="ORF">LENED_008984</name>
</gene>
<reference evidence="1 2" key="1">
    <citation type="submission" date="2016-08" db="EMBL/GenBank/DDBJ databases">
        <authorList>
            <consortium name="Lentinula edodes genome sequencing consortium"/>
            <person name="Sakamoto Y."/>
            <person name="Nakade K."/>
            <person name="Sato S."/>
            <person name="Yoshida Y."/>
            <person name="Miyazaki K."/>
            <person name="Natsume S."/>
            <person name="Konno N."/>
        </authorList>
    </citation>
    <scope>NUCLEOTIDE SEQUENCE [LARGE SCALE GENOMIC DNA]</scope>
    <source>
        <strain evidence="1 2">NBRC 111202</strain>
    </source>
</reference>
<reference evidence="1 2" key="2">
    <citation type="submission" date="2017-02" db="EMBL/GenBank/DDBJ databases">
        <title>A genome survey and senescence transcriptome analysis in Lentinula edodes.</title>
        <authorList>
            <person name="Sakamoto Y."/>
            <person name="Nakade K."/>
            <person name="Sato S."/>
            <person name="Yoshida Y."/>
            <person name="Miyazaki K."/>
            <person name="Natsume S."/>
            <person name="Konno N."/>
        </authorList>
    </citation>
    <scope>NUCLEOTIDE SEQUENCE [LARGE SCALE GENOMIC DNA]</scope>
    <source>
        <strain evidence="1 2">NBRC 111202</strain>
    </source>
</reference>
<dbReference type="EMBL" id="BDGU01000390">
    <property type="protein sequence ID" value="GAW07022.1"/>
    <property type="molecule type" value="Genomic_DNA"/>
</dbReference>
<keyword evidence="2" id="KW-1185">Reference proteome</keyword>
<protein>
    <submittedName>
        <fullName evidence="1">Uncharacterized protein</fullName>
    </submittedName>
</protein>
<name>A0A1Q3EIK1_LENED</name>